<dbReference type="SMART" id="SM00612">
    <property type="entry name" value="Kelch"/>
    <property type="match status" value="2"/>
</dbReference>
<dbReference type="EMBL" id="VCGU01000004">
    <property type="protein sequence ID" value="TRY76966.1"/>
    <property type="molecule type" value="Genomic_DNA"/>
</dbReference>
<evidence type="ECO:0000256" key="2">
    <source>
        <dbReference type="SAM" id="MobiDB-lite"/>
    </source>
</evidence>
<dbReference type="InterPro" id="IPR015915">
    <property type="entry name" value="Kelch-typ_b-propeller"/>
</dbReference>
<dbReference type="STRING" id="6832.A0A553PH25"/>
<gene>
    <name evidence="4" type="ORF">TCAL_02685</name>
</gene>
<comment type="caution">
    <text evidence="4">The sequence shown here is derived from an EMBL/GenBank/DDBJ whole genome shotgun (WGS) entry which is preliminary data.</text>
</comment>
<accession>A0A553PH25</accession>
<evidence type="ECO:0000313" key="4">
    <source>
        <dbReference type="EMBL" id="TRY76966.1"/>
    </source>
</evidence>
<feature type="region of interest" description="Disordered" evidence="2">
    <location>
        <begin position="419"/>
        <end position="440"/>
    </location>
</feature>
<proteinExistence type="predicted"/>
<evidence type="ECO:0000256" key="3">
    <source>
        <dbReference type="SAM" id="SignalP"/>
    </source>
</evidence>
<evidence type="ECO:0000313" key="5">
    <source>
        <dbReference type="Proteomes" id="UP000318571"/>
    </source>
</evidence>
<feature type="region of interest" description="Disordered" evidence="2">
    <location>
        <begin position="179"/>
        <end position="222"/>
    </location>
</feature>
<dbReference type="InterPro" id="IPR006652">
    <property type="entry name" value="Kelch_1"/>
</dbReference>
<dbReference type="AlphaFoldDB" id="A0A553PH25"/>
<reference evidence="4 5" key="1">
    <citation type="journal article" date="2018" name="Nat. Ecol. Evol.">
        <title>Genomic signatures of mitonuclear coevolution across populations of Tigriopus californicus.</title>
        <authorList>
            <person name="Barreto F.S."/>
            <person name="Watson E.T."/>
            <person name="Lima T.G."/>
            <person name="Willett C.S."/>
            <person name="Edmands S."/>
            <person name="Li W."/>
            <person name="Burton R.S."/>
        </authorList>
    </citation>
    <scope>NUCLEOTIDE SEQUENCE [LARGE SCALE GENOMIC DNA]</scope>
    <source>
        <strain evidence="4 5">San Diego</strain>
    </source>
</reference>
<keyword evidence="1" id="KW-0880">Kelch repeat</keyword>
<sequence>MLAMSSCLTGTIVLTSILFSFGAAQNYGEPEATCDALTGFQAFSDRPARIVADCVWDFFACRKSAPSSSLRQAECCDLRFDNCCQYIMDPEAYMDSLPQPSNDPVYPGPPPRPPTPEPETTTTTEKPYIYADTMIGCIWQFNGCIASQVREGQPENICYQRFDECKMLMMGIPLSTTTPSTAYPTTTPSTTRAPYPTTTTSTTTTAYYPTTTTTPPPVAYPRNVNADPQIVRILQRQPVAVHPFQPQFVFRHQPRAGHKYQLYNGFQPGSSDMKIELLLCLVILAVAQTKTEGFKSGFPGGSKGRSKRLFLPFGRNRGDSSDEIEDSDSEHIVRISRQTNYGGTQGPRGSVLQYPKSDFLGQSLELAKSGELDTMLQNEDWQKFAHEILGLLDSTNSPEPQWNGGDDFDFVDLSTSDRKEPSLKREIHPDRYPKPPQTPPNVHIHIPVFLNNDNKSNQDFFAKGFHLYFAWEEKPKRNPTGQQEPIVNDFASGKALTPGHQQNLSANEQVRLQGLSDFSSLQADQVQGQNKYVNQNGFELFHQTESVIDTTSKSTGILNHTNPLNDGERNSTIAQSTSTLAPLQITSPIPTMKPKVIEVTTTTKSEDDQSLENLLEERKEHSDRFGLVLGGGTDNAEDNRIMKIFWSNITLDMCPTNLTFTFQNPILLSHLNDQIMVCGNSSSANSSKETGITSHSCSGFSLVSHERVSMPDPIELISPGSTHLGWQQKLYVMGGGTLENPSPMVQVYDQVEMKWFEGQALSYPRFGACSVLVDGILLILGGSGANGTSEMYDTLTGRGWAILPKMKQPRTNPGCRLVSKGVLHPDLEGVIVVGGNGGNVSSVEFLPTSRQLLTRGSLQWQLLPSLSAGEDSRHEVLLTNRTLQILTWNVSTGASLRTWDDGTWIQDSISQDATFPDEAEIELIDERFATFEIPCL</sequence>
<protein>
    <recommendedName>
        <fullName evidence="6">SMB domain-containing protein</fullName>
    </recommendedName>
</protein>
<dbReference type="Proteomes" id="UP000318571">
    <property type="component" value="Chromosome 5"/>
</dbReference>
<feature type="signal peptide" evidence="3">
    <location>
        <begin position="1"/>
        <end position="24"/>
    </location>
</feature>
<dbReference type="Gene3D" id="2.120.10.80">
    <property type="entry name" value="Kelch-type beta propeller"/>
    <property type="match status" value="1"/>
</dbReference>
<feature type="compositionally biased region" description="Basic and acidic residues" evidence="2">
    <location>
        <begin position="419"/>
        <end position="433"/>
    </location>
</feature>
<evidence type="ECO:0000256" key="1">
    <source>
        <dbReference type="ARBA" id="ARBA00022441"/>
    </source>
</evidence>
<organism evidence="4 5">
    <name type="scientific">Tigriopus californicus</name>
    <name type="common">Marine copepod</name>
    <dbReference type="NCBI Taxonomy" id="6832"/>
    <lineage>
        <taxon>Eukaryota</taxon>
        <taxon>Metazoa</taxon>
        <taxon>Ecdysozoa</taxon>
        <taxon>Arthropoda</taxon>
        <taxon>Crustacea</taxon>
        <taxon>Multicrustacea</taxon>
        <taxon>Hexanauplia</taxon>
        <taxon>Copepoda</taxon>
        <taxon>Harpacticoida</taxon>
        <taxon>Harpacticidae</taxon>
        <taxon>Tigriopus</taxon>
    </lineage>
</organism>
<feature type="region of interest" description="Disordered" evidence="2">
    <location>
        <begin position="97"/>
        <end position="123"/>
    </location>
</feature>
<feature type="compositionally biased region" description="Low complexity" evidence="2">
    <location>
        <begin position="179"/>
        <end position="213"/>
    </location>
</feature>
<keyword evidence="5" id="KW-1185">Reference proteome</keyword>
<keyword evidence="3" id="KW-0732">Signal</keyword>
<feature type="chain" id="PRO_5022027079" description="SMB domain-containing protein" evidence="3">
    <location>
        <begin position="25"/>
        <end position="936"/>
    </location>
</feature>
<dbReference type="SUPFAM" id="SSF117281">
    <property type="entry name" value="Kelch motif"/>
    <property type="match status" value="1"/>
</dbReference>
<feature type="compositionally biased region" description="Pro residues" evidence="2">
    <location>
        <begin position="106"/>
        <end position="117"/>
    </location>
</feature>
<name>A0A553PH25_TIGCA</name>
<evidence type="ECO:0008006" key="6">
    <source>
        <dbReference type="Google" id="ProtNLM"/>
    </source>
</evidence>